<dbReference type="PANTHER" id="PTHR11079">
    <property type="entry name" value="CYTOSINE DEAMINASE FAMILY MEMBER"/>
    <property type="match status" value="1"/>
</dbReference>
<dbReference type="GO" id="GO:0002100">
    <property type="term" value="P:tRNA wobble adenosine to inosine editing"/>
    <property type="evidence" value="ECO:0007669"/>
    <property type="project" value="InterPro"/>
</dbReference>
<dbReference type="PROSITE" id="PS00903">
    <property type="entry name" value="CYT_DCMP_DEAMINASES_1"/>
    <property type="match status" value="1"/>
</dbReference>
<organism evidence="4 5">
    <name type="scientific">Spiroplasma tabanidicola</name>
    <dbReference type="NCBI Taxonomy" id="324079"/>
    <lineage>
        <taxon>Bacteria</taxon>
        <taxon>Bacillati</taxon>
        <taxon>Mycoplasmatota</taxon>
        <taxon>Mollicutes</taxon>
        <taxon>Entomoplasmatales</taxon>
        <taxon>Spiroplasmataceae</taxon>
        <taxon>Spiroplasma</taxon>
    </lineage>
</organism>
<gene>
    <name evidence="4" type="primary">tadA</name>
    <name evidence="4" type="ORF">STABA_v1c00060</name>
</gene>
<protein>
    <submittedName>
        <fullName evidence="4">tRNA-specific adenosine deaminase</fullName>
    </submittedName>
</protein>
<dbReference type="PANTHER" id="PTHR11079:SF179">
    <property type="entry name" value="TRNA(ADENINE(34)) DEAMINASE, CHLOROPLASTIC"/>
    <property type="match status" value="1"/>
</dbReference>
<sequence>MIDEVWNKLSEKLKECEKSKDVPVAALIFKDKKMYASARNVRFKNKDITGHAEIKAINKVYRKSKSKNLSEFNMVVTLKPCLMCLAAIEQANIKSVFYFLDNLKVDYSRFKTNIIFLKILSSKNKDFEIILKEFFKKLRNNR</sequence>
<dbReference type="InterPro" id="IPR016192">
    <property type="entry name" value="APOBEC/CMP_deaminase_Zn-bd"/>
</dbReference>
<evidence type="ECO:0000313" key="5">
    <source>
        <dbReference type="Proteomes" id="UP000424468"/>
    </source>
</evidence>
<feature type="domain" description="CMP/dCMP-type deaminase" evidence="3">
    <location>
        <begin position="1"/>
        <end position="124"/>
    </location>
</feature>
<evidence type="ECO:0000259" key="3">
    <source>
        <dbReference type="PROSITE" id="PS51747"/>
    </source>
</evidence>
<keyword evidence="2" id="KW-0862">Zinc</keyword>
<dbReference type="SUPFAM" id="SSF53927">
    <property type="entry name" value="Cytidine deaminase-like"/>
    <property type="match status" value="1"/>
</dbReference>
<dbReference type="InterPro" id="IPR058535">
    <property type="entry name" value="MafB19-deam"/>
</dbReference>
<evidence type="ECO:0000256" key="1">
    <source>
        <dbReference type="ARBA" id="ARBA00022723"/>
    </source>
</evidence>
<dbReference type="KEGG" id="stab:STABA_v1c00060"/>
<accession>A0A6I6CH77</accession>
<dbReference type="Gene3D" id="3.40.140.10">
    <property type="entry name" value="Cytidine Deaminase, domain 2"/>
    <property type="match status" value="1"/>
</dbReference>
<dbReference type="RefSeq" id="WP_156005221.1">
    <property type="nucleotide sequence ID" value="NZ_CP046276.1"/>
</dbReference>
<dbReference type="Proteomes" id="UP000424468">
    <property type="component" value="Chromosome"/>
</dbReference>
<keyword evidence="1" id="KW-0479">Metal-binding</keyword>
<dbReference type="GO" id="GO:0052717">
    <property type="term" value="F:tRNA-specific adenosine-34 deaminase activity"/>
    <property type="evidence" value="ECO:0007669"/>
    <property type="project" value="UniProtKB-EC"/>
</dbReference>
<name>A0A6I6CH77_9MOLU</name>
<reference evidence="4 5" key="1">
    <citation type="submission" date="2019-11" db="EMBL/GenBank/DDBJ databases">
        <title>Complete genome sequence of Spiroplasma tabanidicola TAUS-1 (DSM 22603).</title>
        <authorList>
            <person name="Huang C.-T."/>
            <person name="Lin Y.-C."/>
            <person name="Kuo C.-H."/>
        </authorList>
    </citation>
    <scope>NUCLEOTIDE SEQUENCE [LARGE SCALE GENOMIC DNA]</scope>
    <source>
        <strain evidence="4 5">TAUS-1</strain>
    </source>
</reference>
<dbReference type="EMBL" id="CP046276">
    <property type="protein sequence ID" value="QGS51373.1"/>
    <property type="molecule type" value="Genomic_DNA"/>
</dbReference>
<dbReference type="AlphaFoldDB" id="A0A6I6CH77"/>
<proteinExistence type="predicted"/>
<dbReference type="PROSITE" id="PS51747">
    <property type="entry name" value="CYT_DCMP_DEAMINASES_2"/>
    <property type="match status" value="1"/>
</dbReference>
<dbReference type="OrthoDB" id="9802676at2"/>
<dbReference type="GO" id="GO:0008270">
    <property type="term" value="F:zinc ion binding"/>
    <property type="evidence" value="ECO:0007669"/>
    <property type="project" value="InterPro"/>
</dbReference>
<evidence type="ECO:0000256" key="2">
    <source>
        <dbReference type="ARBA" id="ARBA00022833"/>
    </source>
</evidence>
<dbReference type="CDD" id="cd01285">
    <property type="entry name" value="nucleoside_deaminase"/>
    <property type="match status" value="1"/>
</dbReference>
<evidence type="ECO:0000313" key="4">
    <source>
        <dbReference type="EMBL" id="QGS51373.1"/>
    </source>
</evidence>
<dbReference type="Pfam" id="PF14437">
    <property type="entry name" value="MafB19-deam"/>
    <property type="match status" value="1"/>
</dbReference>
<dbReference type="InterPro" id="IPR016193">
    <property type="entry name" value="Cytidine_deaminase-like"/>
</dbReference>
<keyword evidence="5" id="KW-1185">Reference proteome</keyword>
<dbReference type="InterPro" id="IPR002125">
    <property type="entry name" value="CMP_dCMP_dom"/>
</dbReference>